<dbReference type="AlphaFoldDB" id="A0A0A9FIL4"/>
<organism evidence="1">
    <name type="scientific">Arundo donax</name>
    <name type="common">Giant reed</name>
    <name type="synonym">Donax arundinaceus</name>
    <dbReference type="NCBI Taxonomy" id="35708"/>
    <lineage>
        <taxon>Eukaryota</taxon>
        <taxon>Viridiplantae</taxon>
        <taxon>Streptophyta</taxon>
        <taxon>Embryophyta</taxon>
        <taxon>Tracheophyta</taxon>
        <taxon>Spermatophyta</taxon>
        <taxon>Magnoliopsida</taxon>
        <taxon>Liliopsida</taxon>
        <taxon>Poales</taxon>
        <taxon>Poaceae</taxon>
        <taxon>PACMAD clade</taxon>
        <taxon>Arundinoideae</taxon>
        <taxon>Arundineae</taxon>
        <taxon>Arundo</taxon>
    </lineage>
</organism>
<name>A0A0A9FIL4_ARUDO</name>
<accession>A0A0A9FIL4</accession>
<reference evidence="1" key="1">
    <citation type="submission" date="2014-09" db="EMBL/GenBank/DDBJ databases">
        <authorList>
            <person name="Magalhaes I.L.F."/>
            <person name="Oliveira U."/>
            <person name="Santos F.R."/>
            <person name="Vidigal T.H.D.A."/>
            <person name="Brescovit A.D."/>
            <person name="Santos A.J."/>
        </authorList>
    </citation>
    <scope>NUCLEOTIDE SEQUENCE</scope>
    <source>
        <tissue evidence="1">Shoot tissue taken approximately 20 cm above the soil surface</tissue>
    </source>
</reference>
<reference evidence="1" key="2">
    <citation type="journal article" date="2015" name="Data Brief">
        <title>Shoot transcriptome of the giant reed, Arundo donax.</title>
        <authorList>
            <person name="Barrero R.A."/>
            <person name="Guerrero F.D."/>
            <person name="Moolhuijzen P."/>
            <person name="Goolsby J.A."/>
            <person name="Tidwell J."/>
            <person name="Bellgard S.E."/>
            <person name="Bellgard M.I."/>
        </authorList>
    </citation>
    <scope>NUCLEOTIDE SEQUENCE</scope>
    <source>
        <tissue evidence="1">Shoot tissue taken approximately 20 cm above the soil surface</tissue>
    </source>
</reference>
<dbReference type="EMBL" id="GBRH01185739">
    <property type="protein sequence ID" value="JAE12157.1"/>
    <property type="molecule type" value="Transcribed_RNA"/>
</dbReference>
<proteinExistence type="predicted"/>
<sequence>MLRSTLLDKQIHQDGRGGQACLTWSRKRQWTSPQLLQNNFLSKILKMKLQVQINCQPYILGNRRK</sequence>
<evidence type="ECO:0000313" key="1">
    <source>
        <dbReference type="EMBL" id="JAE12157.1"/>
    </source>
</evidence>
<protein>
    <submittedName>
        <fullName evidence="1">Uncharacterized protein</fullName>
    </submittedName>
</protein>